<keyword evidence="6" id="KW-1185">Reference proteome</keyword>
<organism evidence="5 6">
    <name type="scientific">Halomonas campaniensis</name>
    <dbReference type="NCBI Taxonomy" id="213554"/>
    <lineage>
        <taxon>Bacteria</taxon>
        <taxon>Pseudomonadati</taxon>
        <taxon>Pseudomonadota</taxon>
        <taxon>Gammaproteobacteria</taxon>
        <taxon>Oceanospirillales</taxon>
        <taxon>Halomonadaceae</taxon>
        <taxon>Halomonas</taxon>
    </lineage>
</organism>
<sequence length="237" mass="26306">MTSILNVPAANQLLVELPEVERNAFMAACETVELSFGEVLLQPTETFTHVYFPIDSFISLIAVVGTDSRLEVAMAGREGMLGMPLVLSVEETQLIALVQGAGSALRMTAESFQRLLPDSPVLHQRLKRYIYVVMTQLATSAACNHFHRIEERLARWLLMTQDRAGTDQLNLTHEFLAMMLGVRRAGITLAAIALQARGLICYQRGTITVLDRPGLIEASCDCYRDDCALYTKMLPMI</sequence>
<dbReference type="SUPFAM" id="SSF46785">
    <property type="entry name" value="Winged helix' DNA-binding domain"/>
    <property type="match status" value="1"/>
</dbReference>
<name>A0A246S2V4_9GAMM</name>
<dbReference type="InterPro" id="IPR036390">
    <property type="entry name" value="WH_DNA-bd_sf"/>
</dbReference>
<evidence type="ECO:0000256" key="1">
    <source>
        <dbReference type="ARBA" id="ARBA00023015"/>
    </source>
</evidence>
<protein>
    <submittedName>
        <fullName evidence="5">Crp/Fnr family transcriptional regulator</fullName>
    </submittedName>
</protein>
<evidence type="ECO:0000256" key="3">
    <source>
        <dbReference type="ARBA" id="ARBA00023163"/>
    </source>
</evidence>
<reference evidence="5 6" key="1">
    <citation type="submission" date="2014-08" db="EMBL/GenBank/DDBJ databases">
        <title>Draft genome sequence of a novel L-asparaginase producing marine bacterium, Halomonas campaniensis.</title>
        <authorList>
            <person name="Sundarakrishnan B."/>
            <person name="Moushumi Priya A."/>
            <person name="Raman G."/>
            <person name="Sakthivel N."/>
            <person name="Park S."/>
            <person name="Jayachandran S."/>
        </authorList>
    </citation>
    <scope>NUCLEOTIDE SEQUENCE [LARGE SCALE GENOMIC DNA]</scope>
    <source>
        <strain evidence="5 6">SK03</strain>
    </source>
</reference>
<dbReference type="InterPro" id="IPR012318">
    <property type="entry name" value="HTH_CRP"/>
</dbReference>
<evidence type="ECO:0000313" key="5">
    <source>
        <dbReference type="EMBL" id="OWV30105.1"/>
    </source>
</evidence>
<dbReference type="InterPro" id="IPR014710">
    <property type="entry name" value="RmlC-like_jellyroll"/>
</dbReference>
<evidence type="ECO:0000256" key="2">
    <source>
        <dbReference type="ARBA" id="ARBA00023125"/>
    </source>
</evidence>
<dbReference type="InterPro" id="IPR036388">
    <property type="entry name" value="WH-like_DNA-bd_sf"/>
</dbReference>
<dbReference type="InterPro" id="IPR018490">
    <property type="entry name" value="cNMP-bd_dom_sf"/>
</dbReference>
<dbReference type="SUPFAM" id="SSF51206">
    <property type="entry name" value="cAMP-binding domain-like"/>
    <property type="match status" value="1"/>
</dbReference>
<dbReference type="PROSITE" id="PS51063">
    <property type="entry name" value="HTH_CRP_2"/>
    <property type="match status" value="1"/>
</dbReference>
<dbReference type="AlphaFoldDB" id="A0A246S2V4"/>
<dbReference type="EMBL" id="JPUA01000025">
    <property type="protein sequence ID" value="OWV30105.1"/>
    <property type="molecule type" value="Genomic_DNA"/>
</dbReference>
<dbReference type="Gene3D" id="2.60.120.10">
    <property type="entry name" value="Jelly Rolls"/>
    <property type="match status" value="1"/>
</dbReference>
<comment type="caution">
    <text evidence="5">The sequence shown here is derived from an EMBL/GenBank/DDBJ whole genome shotgun (WGS) entry which is preliminary data.</text>
</comment>
<dbReference type="Gene3D" id="1.10.10.10">
    <property type="entry name" value="Winged helix-like DNA-binding domain superfamily/Winged helix DNA-binding domain"/>
    <property type="match status" value="1"/>
</dbReference>
<feature type="domain" description="HTH crp-type" evidence="4">
    <location>
        <begin position="147"/>
        <end position="213"/>
    </location>
</feature>
<dbReference type="PANTHER" id="PTHR24567:SF74">
    <property type="entry name" value="HTH-TYPE TRANSCRIPTIONAL REGULATOR ARCR"/>
    <property type="match status" value="1"/>
</dbReference>
<keyword evidence="2" id="KW-0238">DNA-binding</keyword>
<evidence type="ECO:0000313" key="6">
    <source>
        <dbReference type="Proteomes" id="UP000197334"/>
    </source>
</evidence>
<dbReference type="GO" id="GO:0003700">
    <property type="term" value="F:DNA-binding transcription factor activity"/>
    <property type="evidence" value="ECO:0007669"/>
    <property type="project" value="TreeGrafter"/>
</dbReference>
<accession>A0A246S2V4</accession>
<dbReference type="GO" id="GO:0005829">
    <property type="term" value="C:cytosol"/>
    <property type="evidence" value="ECO:0007669"/>
    <property type="project" value="TreeGrafter"/>
</dbReference>
<dbReference type="RefSeq" id="WP_088699754.1">
    <property type="nucleotide sequence ID" value="NZ_JPUA01000025.1"/>
</dbReference>
<evidence type="ECO:0000259" key="4">
    <source>
        <dbReference type="PROSITE" id="PS51063"/>
    </source>
</evidence>
<dbReference type="Proteomes" id="UP000197334">
    <property type="component" value="Unassembled WGS sequence"/>
</dbReference>
<keyword evidence="1" id="KW-0805">Transcription regulation</keyword>
<proteinExistence type="predicted"/>
<dbReference type="OrthoDB" id="8969464at2"/>
<dbReference type="GO" id="GO:0003677">
    <property type="term" value="F:DNA binding"/>
    <property type="evidence" value="ECO:0007669"/>
    <property type="project" value="UniProtKB-KW"/>
</dbReference>
<dbReference type="Pfam" id="PF13545">
    <property type="entry name" value="HTH_Crp_2"/>
    <property type="match status" value="1"/>
</dbReference>
<dbReference type="PANTHER" id="PTHR24567">
    <property type="entry name" value="CRP FAMILY TRANSCRIPTIONAL REGULATORY PROTEIN"/>
    <property type="match status" value="1"/>
</dbReference>
<gene>
    <name evidence="5" type="ORF">JI62_08460</name>
</gene>
<dbReference type="InterPro" id="IPR050397">
    <property type="entry name" value="Env_Response_Regulators"/>
</dbReference>
<keyword evidence="3" id="KW-0804">Transcription</keyword>